<dbReference type="PROSITE" id="PS51729">
    <property type="entry name" value="GNAT_YJDJ"/>
    <property type="match status" value="1"/>
</dbReference>
<dbReference type="PANTHER" id="PTHR31435">
    <property type="entry name" value="PROTEIN NATD1"/>
    <property type="match status" value="1"/>
</dbReference>
<evidence type="ECO:0000313" key="3">
    <source>
        <dbReference type="EMBL" id="MBA9076247.1"/>
    </source>
</evidence>
<dbReference type="EMBL" id="JACJIQ010000003">
    <property type="protein sequence ID" value="MBA9076247.1"/>
    <property type="molecule type" value="Genomic_DNA"/>
</dbReference>
<dbReference type="PROSITE" id="PS51186">
    <property type="entry name" value="GNAT"/>
    <property type="match status" value="1"/>
</dbReference>
<evidence type="ECO:0008006" key="5">
    <source>
        <dbReference type="Google" id="ProtNLM"/>
    </source>
</evidence>
<dbReference type="InterPro" id="IPR000182">
    <property type="entry name" value="GNAT_dom"/>
</dbReference>
<dbReference type="Gene3D" id="3.40.630.30">
    <property type="match status" value="1"/>
</dbReference>
<dbReference type="CDD" id="cd04301">
    <property type="entry name" value="NAT_SF"/>
    <property type="match status" value="1"/>
</dbReference>
<dbReference type="SUPFAM" id="SSF55729">
    <property type="entry name" value="Acyl-CoA N-acyltransferases (Nat)"/>
    <property type="match status" value="1"/>
</dbReference>
<dbReference type="InterPro" id="IPR016181">
    <property type="entry name" value="Acyl_CoA_acyltransferase"/>
</dbReference>
<dbReference type="Pfam" id="PF14542">
    <property type="entry name" value="Acetyltransf_CG"/>
    <property type="match status" value="1"/>
</dbReference>
<feature type="domain" description="N-acetyltransferase" evidence="2">
    <location>
        <begin position="6"/>
        <end position="93"/>
    </location>
</feature>
<sequence>MNSITYIPQDKDAFALEENGERIAEMIVDIKNGVLSVYHTGVLESAQGRGVGTSLIDAMVAHAREHQLKVFTFCPFVKRHFQRHAFEYADVWLKEE</sequence>
<accession>A0A839GMU4</accession>
<protein>
    <recommendedName>
        <fullName evidence="5">N-acetyltransferase</fullName>
    </recommendedName>
</protein>
<organism evidence="3 4">
    <name type="scientific">Rufibacter quisquiliarum</name>
    <dbReference type="NCBI Taxonomy" id="1549639"/>
    <lineage>
        <taxon>Bacteria</taxon>
        <taxon>Pseudomonadati</taxon>
        <taxon>Bacteroidota</taxon>
        <taxon>Cytophagia</taxon>
        <taxon>Cytophagales</taxon>
        <taxon>Hymenobacteraceae</taxon>
        <taxon>Rufibacter</taxon>
    </lineage>
</organism>
<proteinExistence type="predicted"/>
<comment type="caution">
    <text evidence="3">The sequence shown here is derived from an EMBL/GenBank/DDBJ whole genome shotgun (WGS) entry which is preliminary data.</text>
</comment>
<dbReference type="PANTHER" id="PTHR31435:SF10">
    <property type="entry name" value="BSR4717 PROTEIN"/>
    <property type="match status" value="1"/>
</dbReference>
<dbReference type="GO" id="GO:0016747">
    <property type="term" value="F:acyltransferase activity, transferring groups other than amino-acyl groups"/>
    <property type="evidence" value="ECO:0007669"/>
    <property type="project" value="InterPro"/>
</dbReference>
<dbReference type="InterPro" id="IPR045057">
    <property type="entry name" value="Gcn5-rel_NAT"/>
</dbReference>
<evidence type="ECO:0000259" key="2">
    <source>
        <dbReference type="PROSITE" id="PS51729"/>
    </source>
</evidence>
<keyword evidence="4" id="KW-1185">Reference proteome</keyword>
<gene>
    <name evidence="3" type="ORF">FHS90_000951</name>
</gene>
<evidence type="ECO:0000313" key="4">
    <source>
        <dbReference type="Proteomes" id="UP000563094"/>
    </source>
</evidence>
<dbReference type="RefSeq" id="WP_066836206.1">
    <property type="nucleotide sequence ID" value="NZ_JACJIQ010000003.1"/>
</dbReference>
<dbReference type="InterPro" id="IPR031165">
    <property type="entry name" value="GNAT_YJDJ"/>
</dbReference>
<reference evidence="3 4" key="1">
    <citation type="submission" date="2020-08" db="EMBL/GenBank/DDBJ databases">
        <title>Genomic Encyclopedia of Type Strains, Phase IV (KMG-IV): sequencing the most valuable type-strain genomes for metagenomic binning, comparative biology and taxonomic classification.</title>
        <authorList>
            <person name="Goeker M."/>
        </authorList>
    </citation>
    <scope>NUCLEOTIDE SEQUENCE [LARGE SCALE GENOMIC DNA]</scope>
    <source>
        <strain evidence="3 4">DSM 29854</strain>
    </source>
</reference>
<name>A0A839GMU4_9BACT</name>
<dbReference type="AlphaFoldDB" id="A0A839GMU4"/>
<evidence type="ECO:0000259" key="1">
    <source>
        <dbReference type="PROSITE" id="PS51186"/>
    </source>
</evidence>
<feature type="domain" description="N-acetyltransferase" evidence="1">
    <location>
        <begin position="1"/>
        <end position="96"/>
    </location>
</feature>
<dbReference type="Proteomes" id="UP000563094">
    <property type="component" value="Unassembled WGS sequence"/>
</dbReference>